<name>A0ABS8CCX6_9BURK</name>
<reference evidence="1 2" key="1">
    <citation type="submission" date="2020-07" db="EMBL/GenBank/DDBJ databases">
        <title>Pusillimonas sp. nov., isolated from poultry manure in Taiwan.</title>
        <authorList>
            <person name="Lin S.-Y."/>
            <person name="Tang Y.-S."/>
            <person name="Young C.-C."/>
        </authorList>
    </citation>
    <scope>NUCLEOTIDE SEQUENCE [LARGE SCALE GENOMIC DNA]</scope>
    <source>
        <strain evidence="1 2">CC-YST705</strain>
    </source>
</reference>
<evidence type="ECO:0000313" key="1">
    <source>
        <dbReference type="EMBL" id="MCB5363885.1"/>
    </source>
</evidence>
<gene>
    <name evidence="1" type="ORF">H0484_09005</name>
</gene>
<dbReference type="Proteomes" id="UP000776983">
    <property type="component" value="Unassembled WGS sequence"/>
</dbReference>
<dbReference type="EMBL" id="JACDXW010000004">
    <property type="protein sequence ID" value="MCB5363885.1"/>
    <property type="molecule type" value="Genomic_DNA"/>
</dbReference>
<evidence type="ECO:0008006" key="3">
    <source>
        <dbReference type="Google" id="ProtNLM"/>
    </source>
</evidence>
<sequence>MGCANPVTLTAGTPLAQAEARLGRPNYTCQLNDGRERLIWSRQPFGQFAWGTNVNADGTISGVEALLTDNNFSKLAQGDWTAEQVLCEFGPPAEKGRVGLPSNLQIVWSYRYQQAGVWNSMMHVYLGKDGKKVTRFHPGPDPMYEKDNWPFF</sequence>
<keyword evidence="2" id="KW-1185">Reference proteome</keyword>
<protein>
    <recommendedName>
        <fullName evidence="3">Lipoprotein</fullName>
    </recommendedName>
</protein>
<organism evidence="1 2">
    <name type="scientific">Mesopusillimonas faecipullorum</name>
    <dbReference type="NCBI Taxonomy" id="2755040"/>
    <lineage>
        <taxon>Bacteria</taxon>
        <taxon>Pseudomonadati</taxon>
        <taxon>Pseudomonadota</taxon>
        <taxon>Betaproteobacteria</taxon>
        <taxon>Burkholderiales</taxon>
        <taxon>Alcaligenaceae</taxon>
        <taxon>Mesopusillimonas</taxon>
    </lineage>
</organism>
<accession>A0ABS8CCX6</accession>
<proteinExistence type="predicted"/>
<comment type="caution">
    <text evidence="1">The sequence shown here is derived from an EMBL/GenBank/DDBJ whole genome shotgun (WGS) entry which is preliminary data.</text>
</comment>
<evidence type="ECO:0000313" key="2">
    <source>
        <dbReference type="Proteomes" id="UP000776983"/>
    </source>
</evidence>